<dbReference type="RefSeq" id="WP_203818584.1">
    <property type="nucleotide sequence ID" value="NZ_BAAABP010000013.1"/>
</dbReference>
<gene>
    <name evidence="2" type="ORF">Afe05nite_39250</name>
</gene>
<evidence type="ECO:0000259" key="1">
    <source>
        <dbReference type="PROSITE" id="PS50011"/>
    </source>
</evidence>
<reference evidence="2" key="1">
    <citation type="submission" date="2021-01" db="EMBL/GenBank/DDBJ databases">
        <title>Whole genome shotgun sequence of Actinoplanes ferrugineus NBRC 15555.</title>
        <authorList>
            <person name="Komaki H."/>
            <person name="Tamura T."/>
        </authorList>
    </citation>
    <scope>NUCLEOTIDE SEQUENCE</scope>
    <source>
        <strain evidence="2">NBRC 15555</strain>
    </source>
</reference>
<protein>
    <recommendedName>
        <fullName evidence="1">Protein kinase domain-containing protein</fullName>
    </recommendedName>
</protein>
<organism evidence="2 3">
    <name type="scientific">Paractinoplanes ferrugineus</name>
    <dbReference type="NCBI Taxonomy" id="113564"/>
    <lineage>
        <taxon>Bacteria</taxon>
        <taxon>Bacillati</taxon>
        <taxon>Actinomycetota</taxon>
        <taxon>Actinomycetes</taxon>
        <taxon>Micromonosporales</taxon>
        <taxon>Micromonosporaceae</taxon>
        <taxon>Paractinoplanes</taxon>
    </lineage>
</organism>
<dbReference type="EMBL" id="BOMM01000036">
    <property type="protein sequence ID" value="GIE12085.1"/>
    <property type="molecule type" value="Genomic_DNA"/>
</dbReference>
<dbReference type="Gene3D" id="1.10.510.10">
    <property type="entry name" value="Transferase(Phosphotransferase) domain 1"/>
    <property type="match status" value="1"/>
</dbReference>
<proteinExistence type="predicted"/>
<dbReference type="SUPFAM" id="SSF56112">
    <property type="entry name" value="Protein kinase-like (PK-like)"/>
    <property type="match status" value="1"/>
</dbReference>
<name>A0A919J077_9ACTN</name>
<comment type="caution">
    <text evidence="2">The sequence shown here is derived from an EMBL/GenBank/DDBJ whole genome shotgun (WGS) entry which is preliminary data.</text>
</comment>
<accession>A0A919J077</accession>
<dbReference type="PROSITE" id="PS50011">
    <property type="entry name" value="PROTEIN_KINASE_DOM"/>
    <property type="match status" value="1"/>
</dbReference>
<dbReference type="Proteomes" id="UP000598174">
    <property type="component" value="Unassembled WGS sequence"/>
</dbReference>
<dbReference type="InterPro" id="IPR000719">
    <property type="entry name" value="Prot_kinase_dom"/>
</dbReference>
<sequence length="304" mass="33833">MIDFDAAVALIDDHDSWRSLAASLDAETDAGGGDETTYRKLAKLIHPDAAGARRGVTATAAFAKLGRLYAGREEAGRVVLSGDIADLTRVGAVLRKVPREPRDNDLMEAEAAALRQLADRGDPKYRPYAPKLIDSFVHEDPRRNRRVVNDLEFLAGFVPLTGLKLDWRDAAWMWRRLLVALGWAHRAGVVHGAVFEEHVLIHPGEHGLALVDWCYAVARPQALIKGKHYPPEVTENRENLPATDIYLATALMRRLIGAGMPAPLKRFAEGCMFDAPRMRPQDAWRLLTELDEILGPRKFRPLSL</sequence>
<dbReference type="InterPro" id="IPR011009">
    <property type="entry name" value="Kinase-like_dom_sf"/>
</dbReference>
<feature type="domain" description="Protein kinase" evidence="1">
    <location>
        <begin position="64"/>
        <end position="304"/>
    </location>
</feature>
<evidence type="ECO:0000313" key="3">
    <source>
        <dbReference type="Proteomes" id="UP000598174"/>
    </source>
</evidence>
<dbReference type="GO" id="GO:0004672">
    <property type="term" value="F:protein kinase activity"/>
    <property type="evidence" value="ECO:0007669"/>
    <property type="project" value="InterPro"/>
</dbReference>
<dbReference type="AlphaFoldDB" id="A0A919J077"/>
<evidence type="ECO:0000313" key="2">
    <source>
        <dbReference type="EMBL" id="GIE12085.1"/>
    </source>
</evidence>
<dbReference type="GO" id="GO:0005524">
    <property type="term" value="F:ATP binding"/>
    <property type="evidence" value="ECO:0007669"/>
    <property type="project" value="InterPro"/>
</dbReference>
<keyword evidence="3" id="KW-1185">Reference proteome</keyword>